<evidence type="ECO:0000256" key="1">
    <source>
        <dbReference type="SAM" id="MobiDB-lite"/>
    </source>
</evidence>
<dbReference type="EMBL" id="MK249134">
    <property type="protein sequence ID" value="QCQ84604.1"/>
    <property type="molecule type" value="Genomic_DNA"/>
</dbReference>
<organism evidence="2">
    <name type="scientific">Blackfly microvirus SF02</name>
    <dbReference type="NCBI Taxonomy" id="2576452"/>
    <lineage>
        <taxon>Viruses</taxon>
        <taxon>Monodnaviria</taxon>
        <taxon>Sangervirae</taxon>
        <taxon>Phixviricota</taxon>
        <taxon>Malgrandaviricetes</taxon>
        <taxon>Petitvirales</taxon>
        <taxon>Microviridae</taxon>
        <taxon>Microvirus</taxon>
    </lineage>
</organism>
<reference evidence="2" key="1">
    <citation type="submission" date="2018-12" db="EMBL/GenBank/DDBJ databases">
        <title>Singled stranded DNA viruses identified in blackflies (Austrosimulium ungulatum) sampled in New Zealand.</title>
        <authorList>
            <person name="Kraberger S."/>
            <person name="Fontenele R.S."/>
            <person name="Schmidlin K."/>
            <person name="Walters M."/>
            <person name="Varsani A."/>
        </authorList>
    </citation>
    <scope>NUCLEOTIDE SEQUENCE [LARGE SCALE GENOMIC DNA]</scope>
    <source>
        <strain evidence="2">018</strain>
        <strain evidence="3">160</strain>
    </source>
</reference>
<dbReference type="Pfam" id="PF09675">
    <property type="entry name" value="Chlamy_scaf"/>
    <property type="match status" value="1"/>
</dbReference>
<evidence type="ECO:0000313" key="2">
    <source>
        <dbReference type="EMBL" id="QCQ84604.1"/>
    </source>
</evidence>
<sequence>MSSYIIWRHQYDAERDEAEREATDIYCEDESLTVQDAPDADINKLLERFGLKDGSELPGEPLGIVDPRYYGDFSETPDLRTALDSVREQVHAAETNFQQLPARIRARFKNNAAELYQWVMDPQNIEEAVEIGLLGSKALDEKRKATASSQTVAKPIGEPDGTQKDKN</sequence>
<dbReference type="Proteomes" id="UP000323265">
    <property type="component" value="Segment"/>
</dbReference>
<accession>A0A4P8PT75</accession>
<feature type="region of interest" description="Disordered" evidence="1">
    <location>
        <begin position="144"/>
        <end position="167"/>
    </location>
</feature>
<dbReference type="EMBL" id="MK249210">
    <property type="protein sequence ID" value="QCQ85025.1"/>
    <property type="molecule type" value="Genomic_DNA"/>
</dbReference>
<dbReference type="Proteomes" id="UP000322880">
    <property type="component" value="Segment"/>
</dbReference>
<evidence type="ECO:0000313" key="3">
    <source>
        <dbReference type="EMBL" id="QCQ85025.1"/>
    </source>
</evidence>
<proteinExistence type="predicted"/>
<dbReference type="InterPro" id="IPR014131">
    <property type="entry name" value="Chlamydia_phage_Vp3"/>
</dbReference>
<protein>
    <submittedName>
        <fullName evidence="2">Internal scaffolding protein</fullName>
    </submittedName>
</protein>
<name>A0A4P8PT75_9VIRU</name>